<comment type="caution">
    <text evidence="2">The sequence shown here is derived from an EMBL/GenBank/DDBJ whole genome shotgun (WGS) entry which is preliminary data.</text>
</comment>
<keyword evidence="1" id="KW-0472">Membrane</keyword>
<evidence type="ECO:0000256" key="1">
    <source>
        <dbReference type="SAM" id="Phobius"/>
    </source>
</evidence>
<reference evidence="2 3" key="1">
    <citation type="journal article" date="2015" name="Stand. Genomic Sci.">
        <title>Genomic Encyclopedia of Bacterial and Archaeal Type Strains, Phase III: the genomes of soil and plant-associated and newly described type strains.</title>
        <authorList>
            <person name="Whitman W.B."/>
            <person name="Woyke T."/>
            <person name="Klenk H.P."/>
            <person name="Zhou Y."/>
            <person name="Lilburn T.G."/>
            <person name="Beck B.J."/>
            <person name="De Vos P."/>
            <person name="Vandamme P."/>
            <person name="Eisen J.A."/>
            <person name="Garrity G."/>
            <person name="Hugenholtz P."/>
            <person name="Kyrpides N.C."/>
        </authorList>
    </citation>
    <scope>NUCLEOTIDE SEQUENCE [LARGE SCALE GENOMIC DNA]</scope>
    <source>
        <strain evidence="2 3">CV53</strain>
    </source>
</reference>
<feature type="transmembrane region" description="Helical" evidence="1">
    <location>
        <begin position="6"/>
        <end position="24"/>
    </location>
</feature>
<dbReference type="EMBL" id="SLVV01000012">
    <property type="protein sequence ID" value="TCN21373.1"/>
    <property type="molecule type" value="Genomic_DNA"/>
</dbReference>
<evidence type="ECO:0000313" key="2">
    <source>
        <dbReference type="EMBL" id="TCN21373.1"/>
    </source>
</evidence>
<accession>A0A4R2B570</accession>
<name>A0A4R2B570_9BACI</name>
<sequence length="52" mass="5816">MTYTIYLAVIGVVIYSCGFALSLWKQKNKPGAFVIVVLSVIALVLPYFTYIK</sequence>
<proteinExistence type="predicted"/>
<dbReference type="AlphaFoldDB" id="A0A4R2B570"/>
<keyword evidence="3" id="KW-1185">Reference proteome</keyword>
<keyword evidence="1" id="KW-1133">Transmembrane helix</keyword>
<keyword evidence="1" id="KW-0812">Transmembrane</keyword>
<dbReference type="RefSeq" id="WP_158287160.1">
    <property type="nucleotide sequence ID" value="NZ_JABUHM010000014.1"/>
</dbReference>
<protein>
    <submittedName>
        <fullName evidence="2">Uncharacterized protein</fullName>
    </submittedName>
</protein>
<organism evidence="2 3">
    <name type="scientific">Mesobacillus foraminis</name>
    <dbReference type="NCBI Taxonomy" id="279826"/>
    <lineage>
        <taxon>Bacteria</taxon>
        <taxon>Bacillati</taxon>
        <taxon>Bacillota</taxon>
        <taxon>Bacilli</taxon>
        <taxon>Bacillales</taxon>
        <taxon>Bacillaceae</taxon>
        <taxon>Mesobacillus</taxon>
    </lineage>
</organism>
<evidence type="ECO:0000313" key="3">
    <source>
        <dbReference type="Proteomes" id="UP000295689"/>
    </source>
</evidence>
<gene>
    <name evidence="2" type="ORF">EV146_11254</name>
</gene>
<dbReference type="Proteomes" id="UP000295689">
    <property type="component" value="Unassembled WGS sequence"/>
</dbReference>
<feature type="transmembrane region" description="Helical" evidence="1">
    <location>
        <begin position="31"/>
        <end position="51"/>
    </location>
</feature>